<keyword evidence="3" id="KW-0548">Nucleotidyltransferase</keyword>
<accession>A0A8K0GJZ5</accession>
<feature type="non-terminal residue" evidence="7">
    <location>
        <position position="1"/>
    </location>
</feature>
<protein>
    <recommendedName>
        <fullName evidence="1">RNA-directed DNA polymerase</fullName>
        <ecNumber evidence="1">2.7.7.49</ecNumber>
    </recommendedName>
</protein>
<keyword evidence="8" id="KW-1185">Reference proteome</keyword>
<evidence type="ECO:0000259" key="6">
    <source>
        <dbReference type="Pfam" id="PF17921"/>
    </source>
</evidence>
<keyword evidence="4" id="KW-0540">Nuclease</keyword>
<dbReference type="SUPFAM" id="SSF50630">
    <property type="entry name" value="Acid proteases"/>
    <property type="match status" value="1"/>
</dbReference>
<organism evidence="7 8">
    <name type="scientific">Ignelater luminosus</name>
    <name type="common">Cucubano</name>
    <name type="synonym">Pyrophorus luminosus</name>
    <dbReference type="NCBI Taxonomy" id="2038154"/>
    <lineage>
        <taxon>Eukaryota</taxon>
        <taxon>Metazoa</taxon>
        <taxon>Ecdysozoa</taxon>
        <taxon>Arthropoda</taxon>
        <taxon>Hexapoda</taxon>
        <taxon>Insecta</taxon>
        <taxon>Pterygota</taxon>
        <taxon>Neoptera</taxon>
        <taxon>Endopterygota</taxon>
        <taxon>Coleoptera</taxon>
        <taxon>Polyphaga</taxon>
        <taxon>Elateriformia</taxon>
        <taxon>Elateroidea</taxon>
        <taxon>Elateridae</taxon>
        <taxon>Agrypninae</taxon>
        <taxon>Pyrophorini</taxon>
        <taxon>Ignelater</taxon>
    </lineage>
</organism>
<dbReference type="Proteomes" id="UP000801492">
    <property type="component" value="Unassembled WGS sequence"/>
</dbReference>
<dbReference type="Gene3D" id="2.40.70.10">
    <property type="entry name" value="Acid Proteases"/>
    <property type="match status" value="1"/>
</dbReference>
<name>A0A8K0GJZ5_IGNLU</name>
<dbReference type="PANTHER" id="PTHR37984:SF5">
    <property type="entry name" value="PROTEIN NYNRIN-LIKE"/>
    <property type="match status" value="1"/>
</dbReference>
<evidence type="ECO:0000313" key="8">
    <source>
        <dbReference type="Proteomes" id="UP000801492"/>
    </source>
</evidence>
<dbReference type="PANTHER" id="PTHR37984">
    <property type="entry name" value="PROTEIN CBG26694"/>
    <property type="match status" value="1"/>
</dbReference>
<evidence type="ECO:0000313" key="7">
    <source>
        <dbReference type="EMBL" id="KAF2900613.1"/>
    </source>
</evidence>
<proteinExistence type="predicted"/>
<sequence>MASDLTQRKLLSVPKLTFKAAVEQALAMETADKELTVNTVTKLKGHMEDSEEETTNYIKEVYYCKSRQDKLDQGPVTIKLLVQDKRVSFEVDTGASSTIIPKQVFRELFPNVKLFKKGHKVKLFFGKYPDKVYEAYVDVKLGNKLMKLRAFVPSSGEDIGLLGRSWLNIIMPGWKSQFEVKREPRMLQSQINVLSKSSQYPSNANQLNKIIVNEIPLSHKDIAYFTNKDKILGTVKQYVQNGWPRSIQDDSKHYFSMREDINIDLGCLTFKNRVIIPNTLKEEVLQLLHEGHPGVVKIKGLARNYVYWQGINKDIENKVKSCECCQINSNQVQTPVFSWKRTNKKWQRLHIDFAEKYNYKFLLLVDAHSKNLLHPLTELTPAELKLKFKPRTRLTILKLNPNKKIEKKQFKYISNRNHKFTDQQYKLFEVGEQ</sequence>
<dbReference type="InterPro" id="IPR021109">
    <property type="entry name" value="Peptidase_aspartic_dom_sf"/>
</dbReference>
<dbReference type="Pfam" id="PF17921">
    <property type="entry name" value="Integrase_H2C2"/>
    <property type="match status" value="1"/>
</dbReference>
<comment type="caution">
    <text evidence="7">The sequence shown here is derived from an EMBL/GenBank/DDBJ whole genome shotgun (WGS) entry which is preliminary data.</text>
</comment>
<dbReference type="GO" id="GO:0004519">
    <property type="term" value="F:endonuclease activity"/>
    <property type="evidence" value="ECO:0007669"/>
    <property type="project" value="UniProtKB-KW"/>
</dbReference>
<evidence type="ECO:0000256" key="4">
    <source>
        <dbReference type="ARBA" id="ARBA00022722"/>
    </source>
</evidence>
<evidence type="ECO:0000256" key="3">
    <source>
        <dbReference type="ARBA" id="ARBA00022695"/>
    </source>
</evidence>
<dbReference type="GO" id="GO:0003964">
    <property type="term" value="F:RNA-directed DNA polymerase activity"/>
    <property type="evidence" value="ECO:0007669"/>
    <property type="project" value="UniProtKB-EC"/>
</dbReference>
<reference evidence="7" key="1">
    <citation type="submission" date="2019-08" db="EMBL/GenBank/DDBJ databases">
        <title>The genome of the North American firefly Photinus pyralis.</title>
        <authorList>
            <consortium name="Photinus pyralis genome working group"/>
            <person name="Fallon T.R."/>
            <person name="Sander Lower S.E."/>
            <person name="Weng J.-K."/>
        </authorList>
    </citation>
    <scope>NUCLEOTIDE SEQUENCE</scope>
    <source>
        <strain evidence="7">TRF0915ILg1</strain>
        <tissue evidence="7">Whole body</tissue>
    </source>
</reference>
<gene>
    <name evidence="7" type="ORF">ILUMI_05573</name>
</gene>
<keyword evidence="5" id="KW-0378">Hydrolase</keyword>
<dbReference type="FunFam" id="1.10.340.70:FF:000003">
    <property type="entry name" value="Protein CBG25708"/>
    <property type="match status" value="1"/>
</dbReference>
<evidence type="ECO:0000256" key="2">
    <source>
        <dbReference type="ARBA" id="ARBA00022679"/>
    </source>
</evidence>
<dbReference type="AlphaFoldDB" id="A0A8K0GJZ5"/>
<dbReference type="InterPro" id="IPR050951">
    <property type="entry name" value="Retrovirus_Pol_polyprotein"/>
</dbReference>
<keyword evidence="5" id="KW-0255">Endonuclease</keyword>
<keyword evidence="2" id="KW-0808">Transferase</keyword>
<dbReference type="Gene3D" id="1.10.340.70">
    <property type="match status" value="1"/>
</dbReference>
<evidence type="ECO:0000256" key="1">
    <source>
        <dbReference type="ARBA" id="ARBA00012493"/>
    </source>
</evidence>
<dbReference type="EMBL" id="VTPC01002090">
    <property type="protein sequence ID" value="KAF2900613.1"/>
    <property type="molecule type" value="Genomic_DNA"/>
</dbReference>
<dbReference type="Pfam" id="PF13975">
    <property type="entry name" value="gag-asp_proteas"/>
    <property type="match status" value="1"/>
</dbReference>
<feature type="domain" description="Integrase zinc-binding" evidence="6">
    <location>
        <begin position="276"/>
        <end position="330"/>
    </location>
</feature>
<dbReference type="EC" id="2.7.7.49" evidence="1"/>
<dbReference type="InterPro" id="IPR041588">
    <property type="entry name" value="Integrase_H2C2"/>
</dbReference>
<evidence type="ECO:0000256" key="5">
    <source>
        <dbReference type="ARBA" id="ARBA00022759"/>
    </source>
</evidence>
<dbReference type="OrthoDB" id="6783654at2759"/>